<dbReference type="EMBL" id="LR797305">
    <property type="protein sequence ID" value="CAB4199754.1"/>
    <property type="molecule type" value="Genomic_DNA"/>
</dbReference>
<evidence type="ECO:0000313" key="11">
    <source>
        <dbReference type="EMBL" id="CAB4217643.1"/>
    </source>
</evidence>
<dbReference type="Pfam" id="PF11583">
    <property type="entry name" value="AurF"/>
    <property type="match status" value="1"/>
</dbReference>
<dbReference type="EC" id="1.17.4.1" evidence="1"/>
<dbReference type="EMBL" id="LR796698">
    <property type="protein sequence ID" value="CAB4160041.1"/>
    <property type="molecule type" value="Genomic_DNA"/>
</dbReference>
<protein>
    <recommendedName>
        <fullName evidence="1">ribonucleoside-diphosphate reductase</fullName>
        <ecNumber evidence="1">1.17.4.1</ecNumber>
    </recommendedName>
</protein>
<name>A0A6J5QAF6_9CAUD</name>
<dbReference type="EMBL" id="LR798341">
    <property type="protein sequence ID" value="CAB5225098.1"/>
    <property type="molecule type" value="Genomic_DNA"/>
</dbReference>
<evidence type="ECO:0000313" key="8">
    <source>
        <dbReference type="EMBL" id="CAB4191375.1"/>
    </source>
</evidence>
<sequence>MSLTKKSFENISGFASDEEILEISNAPIVPDSEKFHTVRNNMDNLFVWDYSRPNEQLNKIYDKALSSQWRASEIDWSIDVDNEKVIAHDRADLGQTRDDSFYDNSPLAKWGDKEWNDFGLETRRWMLSNFLHGEQAAMICAAKLIETAPNFDSKMFATTQALDEARHADVFSKYITDKTGGMYQSNWHFRQLVDLTIEDSRWDVTYLGMQLIIECLGLGIFGYMREITCEPLLKSILKGVMADEARHVAFGVISLKEIYGELSDAEMAERQEFALQSVVHLNNRLIQQEVYERMGVSSKEITPILLKDPGQVMIRKMLLAKIVPNCSKLGLLDRNDKWLRKKFQDMGIIEFEDSVGETEEDFVEFIHKY</sequence>
<dbReference type="Gene3D" id="1.10.620.20">
    <property type="entry name" value="Ribonucleotide Reductase, subunit A"/>
    <property type="match status" value="1"/>
</dbReference>
<dbReference type="EMBL" id="LR796644">
    <property type="protein sequence ID" value="CAB4156768.1"/>
    <property type="molecule type" value="Genomic_DNA"/>
</dbReference>
<organism evidence="7">
    <name type="scientific">uncultured Caudovirales phage</name>
    <dbReference type="NCBI Taxonomy" id="2100421"/>
    <lineage>
        <taxon>Viruses</taxon>
        <taxon>Duplodnaviria</taxon>
        <taxon>Heunggongvirae</taxon>
        <taxon>Uroviricota</taxon>
        <taxon>Caudoviricetes</taxon>
        <taxon>Peduoviridae</taxon>
        <taxon>Maltschvirus</taxon>
        <taxon>Maltschvirus maltsch</taxon>
    </lineage>
</organism>
<dbReference type="EMBL" id="LR796762">
    <property type="protein sequence ID" value="CAB4164908.1"/>
    <property type="molecule type" value="Genomic_DNA"/>
</dbReference>
<evidence type="ECO:0000313" key="9">
    <source>
        <dbReference type="EMBL" id="CAB4199754.1"/>
    </source>
</evidence>
<dbReference type="CDD" id="cd00657">
    <property type="entry name" value="Ferritin_like"/>
    <property type="match status" value="1"/>
</dbReference>
<evidence type="ECO:0000313" key="3">
    <source>
        <dbReference type="EMBL" id="CAB4156768.1"/>
    </source>
</evidence>
<evidence type="ECO:0000313" key="6">
    <source>
        <dbReference type="EMBL" id="CAB4172254.1"/>
    </source>
</evidence>
<dbReference type="InterPro" id="IPR012348">
    <property type="entry name" value="RNR-like"/>
</dbReference>
<dbReference type="SUPFAM" id="SSF47240">
    <property type="entry name" value="Ferritin-like"/>
    <property type="match status" value="1"/>
</dbReference>
<dbReference type="EMBL" id="LR796443">
    <property type="protein sequence ID" value="CAB4145184.1"/>
    <property type="molecule type" value="Genomic_DNA"/>
</dbReference>
<evidence type="ECO:0000313" key="13">
    <source>
        <dbReference type="EMBL" id="CAB5229008.1"/>
    </source>
</evidence>
<dbReference type="UniPathway" id="UPA00326"/>
<evidence type="ECO:0000313" key="2">
    <source>
        <dbReference type="EMBL" id="CAB4145184.1"/>
    </source>
</evidence>
<evidence type="ECO:0000256" key="1">
    <source>
        <dbReference type="ARBA" id="ARBA00012274"/>
    </source>
</evidence>
<dbReference type="InterPro" id="IPR025859">
    <property type="entry name" value="AurF/CmlI"/>
</dbReference>
<dbReference type="EMBL" id="LR797395">
    <property type="protein sequence ID" value="CAB4213057.1"/>
    <property type="molecule type" value="Genomic_DNA"/>
</dbReference>
<reference evidence="7" key="1">
    <citation type="submission" date="2020-05" db="EMBL/GenBank/DDBJ databases">
        <authorList>
            <person name="Chiriac C."/>
            <person name="Salcher M."/>
            <person name="Ghai R."/>
            <person name="Kavagutti S V."/>
        </authorList>
    </citation>
    <scope>NUCLEOTIDE SEQUENCE</scope>
</reference>
<gene>
    <name evidence="7" type="ORF">UFOVP1002_169</name>
    <name evidence="8" type="ORF">UFOVP1217_25</name>
    <name evidence="9" type="ORF">UFOVP1343_9</name>
    <name evidence="10" type="ORF">UFOVP1438_58</name>
    <name evidence="13" type="ORF">UFOVP1541_126</name>
    <name evidence="11" type="ORF">UFOVP1592_54</name>
    <name evidence="2" type="ORF">UFOVP465_103</name>
    <name evidence="3" type="ORF">UFOVP666_149</name>
    <name evidence="4" type="ORF">UFOVP727_38</name>
    <name evidence="12" type="ORF">UFOVP741_41</name>
    <name evidence="5" type="ORF">UFOVP819_177</name>
    <name evidence="6" type="ORF">UFOVP926_97</name>
</gene>
<accession>A0A6J5QAF6</accession>
<dbReference type="EMBL" id="LR797177">
    <property type="protein sequence ID" value="CAB4191375.1"/>
    <property type="molecule type" value="Genomic_DNA"/>
</dbReference>
<dbReference type="EMBL" id="LR796961">
    <property type="protein sequence ID" value="CAB4178418.1"/>
    <property type="molecule type" value="Genomic_DNA"/>
</dbReference>
<evidence type="ECO:0000313" key="5">
    <source>
        <dbReference type="EMBL" id="CAB4164908.1"/>
    </source>
</evidence>
<proteinExistence type="predicted"/>
<dbReference type="EMBL" id="LR796878">
    <property type="protein sequence ID" value="CAB4172254.1"/>
    <property type="molecule type" value="Genomic_DNA"/>
</dbReference>
<dbReference type="EMBL" id="LR798395">
    <property type="protein sequence ID" value="CAB5229008.1"/>
    <property type="molecule type" value="Genomic_DNA"/>
</dbReference>
<evidence type="ECO:0000313" key="10">
    <source>
        <dbReference type="EMBL" id="CAB4213057.1"/>
    </source>
</evidence>
<dbReference type="InterPro" id="IPR009078">
    <property type="entry name" value="Ferritin-like_SF"/>
</dbReference>
<evidence type="ECO:0000313" key="4">
    <source>
        <dbReference type="EMBL" id="CAB4160041.1"/>
    </source>
</evidence>
<dbReference type="EMBL" id="LR797452">
    <property type="protein sequence ID" value="CAB4217643.1"/>
    <property type="molecule type" value="Genomic_DNA"/>
</dbReference>
<evidence type="ECO:0000313" key="7">
    <source>
        <dbReference type="EMBL" id="CAB4178418.1"/>
    </source>
</evidence>
<evidence type="ECO:0000313" key="12">
    <source>
        <dbReference type="EMBL" id="CAB5225098.1"/>
    </source>
</evidence>
<dbReference type="GO" id="GO:0004748">
    <property type="term" value="F:ribonucleoside-diphosphate reductase activity, thioredoxin disulfide as acceptor"/>
    <property type="evidence" value="ECO:0007669"/>
    <property type="project" value="UniProtKB-EC"/>
</dbReference>